<keyword evidence="3" id="KW-1185">Reference proteome</keyword>
<evidence type="ECO:0000256" key="1">
    <source>
        <dbReference type="SAM" id="Phobius"/>
    </source>
</evidence>
<evidence type="ECO:0000313" key="2">
    <source>
        <dbReference type="EMBL" id="RDW80535.1"/>
    </source>
</evidence>
<name>A0A3D8S2N1_9HELO</name>
<proteinExistence type="predicted"/>
<dbReference type="AlphaFoldDB" id="A0A3D8S2N1"/>
<gene>
    <name evidence="2" type="ORF">BP5796_05233</name>
</gene>
<dbReference type="OrthoDB" id="4844401at2759"/>
<reference evidence="2 3" key="1">
    <citation type="journal article" date="2018" name="IMA Fungus">
        <title>IMA Genome-F 9: Draft genome sequence of Annulohypoxylon stygium, Aspergillus mulundensis, Berkeleyomyces basicola (syn. Thielaviopsis basicola), Ceratocystis smalleyi, two Cercospora beticola strains, Coleophoma cylindrospora, Fusarium fracticaudum, Phialophora cf. hyalina, and Morchella septimelata.</title>
        <authorList>
            <person name="Wingfield B.D."/>
            <person name="Bills G.F."/>
            <person name="Dong Y."/>
            <person name="Huang W."/>
            <person name="Nel W.J."/>
            <person name="Swalarsk-Parry B.S."/>
            <person name="Vaghefi N."/>
            <person name="Wilken P.M."/>
            <person name="An Z."/>
            <person name="de Beer Z.W."/>
            <person name="De Vos L."/>
            <person name="Chen L."/>
            <person name="Duong T.A."/>
            <person name="Gao Y."/>
            <person name="Hammerbacher A."/>
            <person name="Kikkert J.R."/>
            <person name="Li Y."/>
            <person name="Li H."/>
            <person name="Li K."/>
            <person name="Li Q."/>
            <person name="Liu X."/>
            <person name="Ma X."/>
            <person name="Naidoo K."/>
            <person name="Pethybridge S.J."/>
            <person name="Sun J."/>
            <person name="Steenkamp E.T."/>
            <person name="van der Nest M.A."/>
            <person name="van Wyk S."/>
            <person name="Wingfield M.J."/>
            <person name="Xiong C."/>
            <person name="Yue Q."/>
            <person name="Zhang X."/>
        </authorList>
    </citation>
    <scope>NUCLEOTIDE SEQUENCE [LARGE SCALE GENOMIC DNA]</scope>
    <source>
        <strain evidence="2 3">BP5796</strain>
    </source>
</reference>
<comment type="caution">
    <text evidence="2">The sequence shown here is derived from an EMBL/GenBank/DDBJ whole genome shotgun (WGS) entry which is preliminary data.</text>
</comment>
<feature type="transmembrane region" description="Helical" evidence="1">
    <location>
        <begin position="66"/>
        <end position="83"/>
    </location>
</feature>
<evidence type="ECO:0000313" key="3">
    <source>
        <dbReference type="Proteomes" id="UP000256328"/>
    </source>
</evidence>
<sequence>MTVLSPAQQPHRILSAGNKTHNINIILAPALIHSLAQLQRLVSTTTLFLLLRTYFLSILLLQNSLYATQVLLIQAVYAGKFGARTGMDLASFGWKKAEPLRKKLFFEFMVFVLGAGGNGVILLVFWPGWLVIGAGMAVASWAMG</sequence>
<accession>A0A3D8S2N1</accession>
<dbReference type="Proteomes" id="UP000256328">
    <property type="component" value="Unassembled WGS sequence"/>
</dbReference>
<dbReference type="EMBL" id="PDLN01000007">
    <property type="protein sequence ID" value="RDW80535.1"/>
    <property type="molecule type" value="Genomic_DNA"/>
</dbReference>
<keyword evidence="1" id="KW-0472">Membrane</keyword>
<feature type="transmembrane region" description="Helical" evidence="1">
    <location>
        <begin position="104"/>
        <end position="126"/>
    </location>
</feature>
<protein>
    <submittedName>
        <fullName evidence="2">Uncharacterized protein</fullName>
    </submittedName>
</protein>
<keyword evidence="1" id="KW-1133">Transmembrane helix</keyword>
<keyword evidence="1" id="KW-0812">Transmembrane</keyword>
<organism evidence="2 3">
    <name type="scientific">Coleophoma crateriformis</name>
    <dbReference type="NCBI Taxonomy" id="565419"/>
    <lineage>
        <taxon>Eukaryota</taxon>
        <taxon>Fungi</taxon>
        <taxon>Dikarya</taxon>
        <taxon>Ascomycota</taxon>
        <taxon>Pezizomycotina</taxon>
        <taxon>Leotiomycetes</taxon>
        <taxon>Helotiales</taxon>
        <taxon>Dermateaceae</taxon>
        <taxon>Coleophoma</taxon>
    </lineage>
</organism>